<feature type="compositionally biased region" description="Pro residues" evidence="1">
    <location>
        <begin position="144"/>
        <end position="156"/>
    </location>
</feature>
<reference evidence="3 4" key="1">
    <citation type="submission" date="2019-04" db="EMBL/GenBank/DDBJ databases">
        <title>Comparative genomics and transcriptomics to analyze fruiting body development in filamentous ascomycetes.</title>
        <authorList>
            <consortium name="DOE Joint Genome Institute"/>
            <person name="Lutkenhaus R."/>
            <person name="Traeger S."/>
            <person name="Breuer J."/>
            <person name="Kuo A."/>
            <person name="Lipzen A."/>
            <person name="Pangilinan J."/>
            <person name="Dilworth D."/>
            <person name="Sandor L."/>
            <person name="Poggeler S."/>
            <person name="Barry K."/>
            <person name="Grigoriev I.V."/>
            <person name="Nowrousian M."/>
        </authorList>
    </citation>
    <scope>NUCLEOTIDE SEQUENCE [LARGE SCALE GENOMIC DNA]</scope>
    <source>
        <strain evidence="3 4">CBS 389.68</strain>
    </source>
</reference>
<evidence type="ECO:0000313" key="3">
    <source>
        <dbReference type="EMBL" id="TGZ78067.1"/>
    </source>
</evidence>
<keyword evidence="2" id="KW-0732">Signal</keyword>
<feature type="compositionally biased region" description="Low complexity" evidence="1">
    <location>
        <begin position="205"/>
        <end position="219"/>
    </location>
</feature>
<dbReference type="AlphaFoldDB" id="A0A4S2MRY4"/>
<evidence type="ECO:0000256" key="2">
    <source>
        <dbReference type="SAM" id="SignalP"/>
    </source>
</evidence>
<evidence type="ECO:0000313" key="4">
    <source>
        <dbReference type="Proteomes" id="UP000298138"/>
    </source>
</evidence>
<name>A0A4S2MRY4_9PEZI</name>
<dbReference type="InParanoid" id="A0A4S2MRY4"/>
<accession>A0A4S2MRY4</accession>
<proteinExistence type="predicted"/>
<keyword evidence="4" id="KW-1185">Reference proteome</keyword>
<feature type="chain" id="PRO_5021014340" evidence="2">
    <location>
        <begin position="24"/>
        <end position="244"/>
    </location>
</feature>
<evidence type="ECO:0000256" key="1">
    <source>
        <dbReference type="SAM" id="MobiDB-lite"/>
    </source>
</evidence>
<feature type="compositionally biased region" description="Pro residues" evidence="1">
    <location>
        <begin position="192"/>
        <end position="204"/>
    </location>
</feature>
<sequence length="244" mass="26360">MSPLPSILLLLLTVTTFLTPSTTAPTHPPPPTPLITASPTSIRSLVIRPTRIIPTLIRPTTIRIPRITLIPKPNPFPVPDPGPLVPVDDFIGFGKRDAEPEAHPEAEAGEYEIEGRNVVPTWFTLNPTLLRPTLRTPRITLIPKPNPIPIPDPGPRIPRVGKRAPSPHPEPEPEPPLLGVCTSRRCLENAPPIEPDPVPGPVKPPTKTTTAAATKTTKAGPKKTRCPVIGPGKSGRENLPECWE</sequence>
<dbReference type="Proteomes" id="UP000298138">
    <property type="component" value="Unassembled WGS sequence"/>
</dbReference>
<feature type="compositionally biased region" description="Basic and acidic residues" evidence="1">
    <location>
        <begin position="234"/>
        <end position="244"/>
    </location>
</feature>
<organism evidence="3 4">
    <name type="scientific">Ascodesmis nigricans</name>
    <dbReference type="NCBI Taxonomy" id="341454"/>
    <lineage>
        <taxon>Eukaryota</taxon>
        <taxon>Fungi</taxon>
        <taxon>Dikarya</taxon>
        <taxon>Ascomycota</taxon>
        <taxon>Pezizomycotina</taxon>
        <taxon>Pezizomycetes</taxon>
        <taxon>Pezizales</taxon>
        <taxon>Ascodesmidaceae</taxon>
        <taxon>Ascodesmis</taxon>
    </lineage>
</organism>
<dbReference type="EMBL" id="ML220146">
    <property type="protein sequence ID" value="TGZ78067.1"/>
    <property type="molecule type" value="Genomic_DNA"/>
</dbReference>
<feature type="region of interest" description="Disordered" evidence="1">
    <location>
        <begin position="141"/>
        <end position="244"/>
    </location>
</feature>
<protein>
    <submittedName>
        <fullName evidence="3">Uncharacterized protein</fullName>
    </submittedName>
</protein>
<gene>
    <name evidence="3" type="ORF">EX30DRAFT_343625</name>
</gene>
<feature type="signal peptide" evidence="2">
    <location>
        <begin position="1"/>
        <end position="23"/>
    </location>
</feature>